<dbReference type="InterPro" id="IPR000182">
    <property type="entry name" value="GNAT_dom"/>
</dbReference>
<dbReference type="EMBL" id="VIRS01000003">
    <property type="protein sequence ID" value="TQS45899.1"/>
    <property type="molecule type" value="Genomic_DNA"/>
</dbReference>
<dbReference type="RefSeq" id="WP_142703306.1">
    <property type="nucleotide sequence ID" value="NZ_VIRS01000003.1"/>
</dbReference>
<dbReference type="Gene3D" id="3.40.630.30">
    <property type="match status" value="1"/>
</dbReference>
<dbReference type="PANTHER" id="PTHR43877">
    <property type="entry name" value="AMINOALKYLPHOSPHONATE N-ACETYLTRANSFERASE-RELATED-RELATED"/>
    <property type="match status" value="1"/>
</dbReference>
<reference evidence="4 5" key="1">
    <citation type="submission" date="2019-07" db="EMBL/GenBank/DDBJ databases">
        <title>Cryptosporangium phraense sp. nov., isolated from plant litter.</title>
        <authorList>
            <person name="Suriyachadkun C."/>
        </authorList>
    </citation>
    <scope>NUCLEOTIDE SEQUENCE [LARGE SCALE GENOMIC DNA]</scope>
    <source>
        <strain evidence="4 5">A-T 5661</strain>
    </source>
</reference>
<dbReference type="PROSITE" id="PS51186">
    <property type="entry name" value="GNAT"/>
    <property type="match status" value="1"/>
</dbReference>
<dbReference type="GO" id="GO:0016747">
    <property type="term" value="F:acyltransferase activity, transferring groups other than amino-acyl groups"/>
    <property type="evidence" value="ECO:0007669"/>
    <property type="project" value="InterPro"/>
</dbReference>
<dbReference type="CDD" id="cd04301">
    <property type="entry name" value="NAT_SF"/>
    <property type="match status" value="1"/>
</dbReference>
<evidence type="ECO:0000256" key="2">
    <source>
        <dbReference type="ARBA" id="ARBA00023315"/>
    </source>
</evidence>
<dbReference type="InterPro" id="IPR016181">
    <property type="entry name" value="Acyl_CoA_acyltransferase"/>
</dbReference>
<dbReference type="AlphaFoldDB" id="A0A545AX43"/>
<dbReference type="SUPFAM" id="SSF55729">
    <property type="entry name" value="Acyl-CoA N-acyltransferases (Nat)"/>
    <property type="match status" value="1"/>
</dbReference>
<accession>A0A545AX43</accession>
<dbReference type="InterPro" id="IPR050832">
    <property type="entry name" value="Bact_Acetyltransf"/>
</dbReference>
<name>A0A545AX43_9ACTN</name>
<organism evidence="4 5">
    <name type="scientific">Cryptosporangium phraense</name>
    <dbReference type="NCBI Taxonomy" id="2593070"/>
    <lineage>
        <taxon>Bacteria</taxon>
        <taxon>Bacillati</taxon>
        <taxon>Actinomycetota</taxon>
        <taxon>Actinomycetes</taxon>
        <taxon>Cryptosporangiales</taxon>
        <taxon>Cryptosporangiaceae</taxon>
        <taxon>Cryptosporangium</taxon>
    </lineage>
</organism>
<feature type="domain" description="N-acetyltransferase" evidence="3">
    <location>
        <begin position="6"/>
        <end position="155"/>
    </location>
</feature>
<dbReference type="InParanoid" id="A0A545AX43"/>
<dbReference type="OrthoDB" id="9805924at2"/>
<evidence type="ECO:0000259" key="3">
    <source>
        <dbReference type="PROSITE" id="PS51186"/>
    </source>
</evidence>
<keyword evidence="2" id="KW-0012">Acyltransferase</keyword>
<keyword evidence="5" id="KW-1185">Reference proteome</keyword>
<proteinExistence type="predicted"/>
<evidence type="ECO:0000256" key="1">
    <source>
        <dbReference type="ARBA" id="ARBA00022679"/>
    </source>
</evidence>
<evidence type="ECO:0000313" key="5">
    <source>
        <dbReference type="Proteomes" id="UP000317982"/>
    </source>
</evidence>
<dbReference type="PANTHER" id="PTHR43877:SF2">
    <property type="entry name" value="AMINOALKYLPHOSPHONATE N-ACETYLTRANSFERASE-RELATED"/>
    <property type="match status" value="1"/>
</dbReference>
<dbReference type="Proteomes" id="UP000317982">
    <property type="component" value="Unassembled WGS sequence"/>
</dbReference>
<sequence length="155" mass="16734">MTVDQVLVRQYRPSDRDAVLLLAPRLQIGVASWRDPTAVGSAVAGWIEESLDHSADADRAVQVAVASDEIVGVVTTGQRQHFTGEVDAYVGELVVKAGSERRGIGTLLLRAAEQWALGRGLRRLTLETGAANSSARAFYSRGGYQEEDVRLTKAL</sequence>
<gene>
    <name evidence="4" type="ORF">FL583_05200</name>
</gene>
<comment type="caution">
    <text evidence="4">The sequence shown here is derived from an EMBL/GenBank/DDBJ whole genome shotgun (WGS) entry which is preliminary data.</text>
</comment>
<protein>
    <submittedName>
        <fullName evidence="4">GNAT family N-acetyltransferase</fullName>
    </submittedName>
</protein>
<dbReference type="Pfam" id="PF00583">
    <property type="entry name" value="Acetyltransf_1"/>
    <property type="match status" value="1"/>
</dbReference>
<keyword evidence="1 4" id="KW-0808">Transferase</keyword>
<evidence type="ECO:0000313" key="4">
    <source>
        <dbReference type="EMBL" id="TQS45899.1"/>
    </source>
</evidence>